<evidence type="ECO:0000313" key="3">
    <source>
        <dbReference type="Proteomes" id="UP000593564"/>
    </source>
</evidence>
<sequence length="53" mass="5748">MKILGPNHNPQMIGTKPVQLSTIKVKQGSKLQGQTQGKDSTQVTSNSRATQQQ</sequence>
<feature type="region of interest" description="Disordered" evidence="1">
    <location>
        <begin position="26"/>
        <end position="53"/>
    </location>
</feature>
<evidence type="ECO:0000313" key="2">
    <source>
        <dbReference type="EMBL" id="KAF5960266.1"/>
    </source>
</evidence>
<organism evidence="2 3">
    <name type="scientific">Camellia sinensis</name>
    <name type="common">Tea plant</name>
    <name type="synonym">Thea sinensis</name>
    <dbReference type="NCBI Taxonomy" id="4442"/>
    <lineage>
        <taxon>Eukaryota</taxon>
        <taxon>Viridiplantae</taxon>
        <taxon>Streptophyta</taxon>
        <taxon>Embryophyta</taxon>
        <taxon>Tracheophyta</taxon>
        <taxon>Spermatophyta</taxon>
        <taxon>Magnoliopsida</taxon>
        <taxon>eudicotyledons</taxon>
        <taxon>Gunneridae</taxon>
        <taxon>Pentapetalae</taxon>
        <taxon>asterids</taxon>
        <taxon>Ericales</taxon>
        <taxon>Theaceae</taxon>
        <taxon>Camellia</taxon>
    </lineage>
</organism>
<gene>
    <name evidence="2" type="ORF">HYC85_001475</name>
</gene>
<evidence type="ECO:0000256" key="1">
    <source>
        <dbReference type="SAM" id="MobiDB-lite"/>
    </source>
</evidence>
<reference evidence="2 3" key="2">
    <citation type="submission" date="2020-07" db="EMBL/GenBank/DDBJ databases">
        <title>Genome assembly of wild tea tree DASZ reveals pedigree and selection history of tea varieties.</title>
        <authorList>
            <person name="Zhang W."/>
        </authorList>
    </citation>
    <scope>NUCLEOTIDE SEQUENCE [LARGE SCALE GENOMIC DNA]</scope>
    <source>
        <strain evidence="3">cv. G240</strain>
        <tissue evidence="2">Leaf</tissue>
    </source>
</reference>
<dbReference type="Proteomes" id="UP000593564">
    <property type="component" value="Unassembled WGS sequence"/>
</dbReference>
<reference evidence="3" key="1">
    <citation type="journal article" date="2020" name="Nat. Commun.">
        <title>Genome assembly of wild tea tree DASZ reveals pedigree and selection history of tea varieties.</title>
        <authorList>
            <person name="Zhang W."/>
            <person name="Zhang Y."/>
            <person name="Qiu H."/>
            <person name="Guo Y."/>
            <person name="Wan H."/>
            <person name="Zhang X."/>
            <person name="Scossa F."/>
            <person name="Alseekh S."/>
            <person name="Zhang Q."/>
            <person name="Wang P."/>
            <person name="Xu L."/>
            <person name="Schmidt M.H."/>
            <person name="Jia X."/>
            <person name="Li D."/>
            <person name="Zhu A."/>
            <person name="Guo F."/>
            <person name="Chen W."/>
            <person name="Ni D."/>
            <person name="Usadel B."/>
            <person name="Fernie A.R."/>
            <person name="Wen W."/>
        </authorList>
    </citation>
    <scope>NUCLEOTIDE SEQUENCE [LARGE SCALE GENOMIC DNA]</scope>
    <source>
        <strain evidence="3">cv. G240</strain>
    </source>
</reference>
<accession>A0A7J7I6Z3</accession>
<proteinExistence type="predicted"/>
<dbReference type="AlphaFoldDB" id="A0A7J7I6Z3"/>
<protein>
    <submittedName>
        <fullName evidence="2">Uncharacterized protein</fullName>
    </submittedName>
</protein>
<dbReference type="EMBL" id="JACBKZ010000001">
    <property type="protein sequence ID" value="KAF5960266.1"/>
    <property type="molecule type" value="Genomic_DNA"/>
</dbReference>
<comment type="caution">
    <text evidence="2">The sequence shown here is derived from an EMBL/GenBank/DDBJ whole genome shotgun (WGS) entry which is preliminary data.</text>
</comment>
<name>A0A7J7I6Z3_CAMSI</name>
<keyword evidence="3" id="KW-1185">Reference proteome</keyword>